<dbReference type="PANTHER" id="PTHR38451">
    <property type="entry name" value="TRNA (ADENINE(22)-N(1))-METHYLTRANSFERASE"/>
    <property type="match status" value="1"/>
</dbReference>
<dbReference type="OrthoDB" id="6862131at2"/>
<evidence type="ECO:0000313" key="2">
    <source>
        <dbReference type="Proteomes" id="UP000307702"/>
    </source>
</evidence>
<dbReference type="RefSeq" id="WP_138621863.1">
    <property type="nucleotide sequence ID" value="NZ_SZVP01000004.1"/>
</dbReference>
<sequence>MKLSKRLQQLDRMVFSSYQNIWDCCCDHGLLGMSLLSRQAAPHIHFVDIVADLMQTLEEKLQQYFSNSPTAWTTHCIDVQNIPLAQQAKEKHLVIIAGIGGDLMTKLIEGIYHNNPTIDIDFLLCPVHHQFSLRQQLIALDFSLKNEVLITENKRFYEILLVSSNPNDGSKISPIGDKIWQAGSAEQAMVIKHYLGKTLNHYQRIQLSHRVNVQDIIDAYQTKQIQQHALI</sequence>
<dbReference type="AlphaFoldDB" id="A0A8H2PL18"/>
<protein>
    <submittedName>
        <fullName evidence="1">SAM-dependent methyltransferase</fullName>
    </submittedName>
</protein>
<name>A0A8H2PL18_9GAMM</name>
<dbReference type="Gene3D" id="3.40.50.150">
    <property type="entry name" value="Vaccinia Virus protein VP39"/>
    <property type="match status" value="1"/>
</dbReference>
<organism evidence="1 2">
    <name type="scientific">Colwellia ponticola</name>
    <dbReference type="NCBI Taxonomy" id="2304625"/>
    <lineage>
        <taxon>Bacteria</taxon>
        <taxon>Pseudomonadati</taxon>
        <taxon>Pseudomonadota</taxon>
        <taxon>Gammaproteobacteria</taxon>
        <taxon>Alteromonadales</taxon>
        <taxon>Colwelliaceae</taxon>
        <taxon>Colwellia</taxon>
    </lineage>
</organism>
<dbReference type="SUPFAM" id="SSF53335">
    <property type="entry name" value="S-adenosyl-L-methionine-dependent methyltransferases"/>
    <property type="match status" value="1"/>
</dbReference>
<dbReference type="Proteomes" id="UP000307702">
    <property type="component" value="Unassembled WGS sequence"/>
</dbReference>
<dbReference type="PANTHER" id="PTHR38451:SF1">
    <property type="entry name" value="TRNA (ADENINE(22)-N(1))-METHYLTRANSFERASE"/>
    <property type="match status" value="1"/>
</dbReference>
<reference evidence="1 2" key="1">
    <citation type="submission" date="2019-05" db="EMBL/GenBank/DDBJ databases">
        <title>Colwellia ponticola sp. nov., isolated from seawater.</title>
        <authorList>
            <person name="Yoon J.-H."/>
        </authorList>
    </citation>
    <scope>NUCLEOTIDE SEQUENCE [LARGE SCALE GENOMIC DNA]</scope>
    <source>
        <strain evidence="1 2">OISW-25</strain>
    </source>
</reference>
<comment type="caution">
    <text evidence="1">The sequence shown here is derived from an EMBL/GenBank/DDBJ whole genome shotgun (WGS) entry which is preliminary data.</text>
</comment>
<dbReference type="GO" id="GO:0008168">
    <property type="term" value="F:methyltransferase activity"/>
    <property type="evidence" value="ECO:0007669"/>
    <property type="project" value="UniProtKB-KW"/>
</dbReference>
<keyword evidence="2" id="KW-1185">Reference proteome</keyword>
<dbReference type="InterPro" id="IPR016876">
    <property type="entry name" value="UCP028234"/>
</dbReference>
<dbReference type="Pfam" id="PF12847">
    <property type="entry name" value="Methyltransf_18"/>
    <property type="match status" value="1"/>
</dbReference>
<dbReference type="FunFam" id="3.40.50.150:FF:000442">
    <property type="entry name" value="tRNA (Adenine22-N1)-methyltransferase TrmK"/>
    <property type="match status" value="1"/>
</dbReference>
<gene>
    <name evidence="1" type="ORF">FCS21_07165</name>
</gene>
<accession>A0A8H2PL18</accession>
<dbReference type="InterPro" id="IPR029063">
    <property type="entry name" value="SAM-dependent_MTases_sf"/>
</dbReference>
<evidence type="ECO:0000313" key="1">
    <source>
        <dbReference type="EMBL" id="TMM46084.1"/>
    </source>
</evidence>
<keyword evidence="1" id="KW-0489">Methyltransferase</keyword>
<keyword evidence="1" id="KW-0808">Transferase</keyword>
<dbReference type="EMBL" id="SZVP01000004">
    <property type="protein sequence ID" value="TMM46084.1"/>
    <property type="molecule type" value="Genomic_DNA"/>
</dbReference>
<dbReference type="GO" id="GO:0032259">
    <property type="term" value="P:methylation"/>
    <property type="evidence" value="ECO:0007669"/>
    <property type="project" value="UniProtKB-KW"/>
</dbReference>
<proteinExistence type="predicted"/>
<dbReference type="PIRSF" id="PIRSF028234">
    <property type="entry name" value="UCP028234"/>
    <property type="match status" value="1"/>
</dbReference>